<dbReference type="GO" id="GO:0035869">
    <property type="term" value="C:ciliary transition zone"/>
    <property type="evidence" value="ECO:0007669"/>
    <property type="project" value="TreeGrafter"/>
</dbReference>
<dbReference type="GO" id="GO:0036064">
    <property type="term" value="C:ciliary basal body"/>
    <property type="evidence" value="ECO:0007669"/>
    <property type="project" value="TreeGrafter"/>
</dbReference>
<proteinExistence type="predicted"/>
<dbReference type="PANTHER" id="PTHR21223">
    <property type="entry name" value="CBY1-INTERACTING BAR DOMAIN-CONTAINING PROTEIN HOMOLOG"/>
    <property type="match status" value="1"/>
</dbReference>
<keyword evidence="3" id="KW-1185">Reference proteome</keyword>
<protein>
    <recommendedName>
        <fullName evidence="4">Protein FAM92A</fullName>
    </recommendedName>
</protein>
<gene>
    <name evidence="2" type="ORF">J437_LFUL000462</name>
</gene>
<dbReference type="SUPFAM" id="SSF103657">
    <property type="entry name" value="BAR/IMD domain-like"/>
    <property type="match status" value="1"/>
</dbReference>
<dbReference type="PANTHER" id="PTHR21223:SF2">
    <property type="entry name" value="CBY1-INTERACTING BAR DOMAIN-CONTAINING PROTEIN HOMOLOG"/>
    <property type="match status" value="1"/>
</dbReference>
<evidence type="ECO:0000313" key="2">
    <source>
        <dbReference type="EMBL" id="KAG8236100.1"/>
    </source>
</evidence>
<reference evidence="2" key="1">
    <citation type="submission" date="2013-04" db="EMBL/GenBank/DDBJ databases">
        <authorList>
            <person name="Qu J."/>
            <person name="Murali S.C."/>
            <person name="Bandaranaike D."/>
            <person name="Bellair M."/>
            <person name="Blankenburg K."/>
            <person name="Chao H."/>
            <person name="Dinh H."/>
            <person name="Doddapaneni H."/>
            <person name="Downs B."/>
            <person name="Dugan-Rocha S."/>
            <person name="Elkadiri S."/>
            <person name="Gnanaolivu R.D."/>
            <person name="Hernandez B."/>
            <person name="Javaid M."/>
            <person name="Jayaseelan J.C."/>
            <person name="Lee S."/>
            <person name="Li M."/>
            <person name="Ming W."/>
            <person name="Munidasa M."/>
            <person name="Muniz J."/>
            <person name="Nguyen L."/>
            <person name="Ongeri F."/>
            <person name="Osuji N."/>
            <person name="Pu L.-L."/>
            <person name="Puazo M."/>
            <person name="Qu C."/>
            <person name="Quiroz J."/>
            <person name="Raj R."/>
            <person name="Weissenberger G."/>
            <person name="Xin Y."/>
            <person name="Zou X."/>
            <person name="Han Y."/>
            <person name="Richards S."/>
            <person name="Worley K."/>
            <person name="Muzny D."/>
            <person name="Gibbs R."/>
        </authorList>
    </citation>
    <scope>NUCLEOTIDE SEQUENCE</scope>
    <source>
        <strain evidence="2">Sampled in the wild</strain>
    </source>
</reference>
<accession>A0A8K0KM12</accession>
<name>A0A8K0KM12_LADFU</name>
<organism evidence="2 3">
    <name type="scientific">Ladona fulva</name>
    <name type="common">Scarce chaser dragonfly</name>
    <name type="synonym">Libellula fulva</name>
    <dbReference type="NCBI Taxonomy" id="123851"/>
    <lineage>
        <taxon>Eukaryota</taxon>
        <taxon>Metazoa</taxon>
        <taxon>Ecdysozoa</taxon>
        <taxon>Arthropoda</taxon>
        <taxon>Hexapoda</taxon>
        <taxon>Insecta</taxon>
        <taxon>Pterygota</taxon>
        <taxon>Palaeoptera</taxon>
        <taxon>Odonata</taxon>
        <taxon>Epiprocta</taxon>
        <taxon>Anisoptera</taxon>
        <taxon>Libelluloidea</taxon>
        <taxon>Libellulidae</taxon>
        <taxon>Ladona</taxon>
    </lineage>
</organism>
<dbReference type="OrthoDB" id="60621at2759"/>
<evidence type="ECO:0008006" key="4">
    <source>
        <dbReference type="Google" id="ProtNLM"/>
    </source>
</evidence>
<dbReference type="EMBL" id="KZ308992">
    <property type="protein sequence ID" value="KAG8236100.1"/>
    <property type="molecule type" value="Genomic_DNA"/>
</dbReference>
<feature type="region of interest" description="Disordered" evidence="1">
    <location>
        <begin position="117"/>
        <end position="148"/>
    </location>
</feature>
<feature type="compositionally biased region" description="Basic and acidic residues" evidence="1">
    <location>
        <begin position="117"/>
        <end position="135"/>
    </location>
</feature>
<dbReference type="Pfam" id="PF06730">
    <property type="entry name" value="FAM92"/>
    <property type="match status" value="1"/>
</dbReference>
<sequence length="286" mass="33059">MSLSELQARFVLERVLAVEKNFSELCSAFAAYSRKTARLRDKGDDLAKLILAIGDSEVLNKSLRSGLMRFSSSVSAVGDLRDTLVLRIEKKAISELSSYGNACQIAKEDVKEAITSAEREQQKKKQFERIRERNPRNRQQISKAESEYQRANADAMRTARILEERAFAFEEKKLMDVKDILLNFIKAEVAYHTKALEIFTLAYQDVAKVEINEDLEITRSCLVVDPKYIFVRKISEKSMIKIKAVHFLVFNYYFSSSNVNKIRSLNCHFIFYEFETKVLELHSFYT</sequence>
<evidence type="ECO:0000313" key="3">
    <source>
        <dbReference type="Proteomes" id="UP000792457"/>
    </source>
</evidence>
<dbReference type="AlphaFoldDB" id="A0A8K0KM12"/>
<evidence type="ECO:0000256" key="1">
    <source>
        <dbReference type="SAM" id="MobiDB-lite"/>
    </source>
</evidence>
<dbReference type="InterPro" id="IPR027267">
    <property type="entry name" value="AH/BAR_dom_sf"/>
</dbReference>
<dbReference type="InterPro" id="IPR009602">
    <property type="entry name" value="CBAR/FAM92"/>
</dbReference>
<dbReference type="Proteomes" id="UP000792457">
    <property type="component" value="Unassembled WGS sequence"/>
</dbReference>
<reference evidence="2" key="2">
    <citation type="submission" date="2017-10" db="EMBL/GenBank/DDBJ databases">
        <title>Ladona fulva Genome sequencing and assembly.</title>
        <authorList>
            <person name="Murali S."/>
            <person name="Richards S."/>
            <person name="Bandaranaike D."/>
            <person name="Bellair M."/>
            <person name="Blankenburg K."/>
            <person name="Chao H."/>
            <person name="Dinh H."/>
            <person name="Doddapaneni H."/>
            <person name="Dugan-Rocha S."/>
            <person name="Elkadiri S."/>
            <person name="Gnanaolivu R."/>
            <person name="Hernandez B."/>
            <person name="Skinner E."/>
            <person name="Javaid M."/>
            <person name="Lee S."/>
            <person name="Li M."/>
            <person name="Ming W."/>
            <person name="Munidasa M."/>
            <person name="Muniz J."/>
            <person name="Nguyen L."/>
            <person name="Hughes D."/>
            <person name="Osuji N."/>
            <person name="Pu L.-L."/>
            <person name="Puazo M."/>
            <person name="Qu C."/>
            <person name="Quiroz J."/>
            <person name="Raj R."/>
            <person name="Weissenberger G."/>
            <person name="Xin Y."/>
            <person name="Zou X."/>
            <person name="Han Y."/>
            <person name="Worley K."/>
            <person name="Muzny D."/>
            <person name="Gibbs R."/>
        </authorList>
    </citation>
    <scope>NUCLEOTIDE SEQUENCE</scope>
    <source>
        <strain evidence="2">Sampled in the wild</strain>
    </source>
</reference>
<dbReference type="GO" id="GO:0060271">
    <property type="term" value="P:cilium assembly"/>
    <property type="evidence" value="ECO:0007669"/>
    <property type="project" value="TreeGrafter"/>
</dbReference>
<comment type="caution">
    <text evidence="2">The sequence shown here is derived from an EMBL/GenBank/DDBJ whole genome shotgun (WGS) entry which is preliminary data.</text>
</comment>
<dbReference type="Gene3D" id="1.20.1270.60">
    <property type="entry name" value="Arfaptin homology (AH) domain/BAR domain"/>
    <property type="match status" value="1"/>
</dbReference>